<proteinExistence type="predicted"/>
<dbReference type="Proteomes" id="UP000573499">
    <property type="component" value="Unassembled WGS sequence"/>
</dbReference>
<dbReference type="Pfam" id="PF01757">
    <property type="entry name" value="Acyl_transf_3"/>
    <property type="match status" value="1"/>
</dbReference>
<feature type="transmembrane region" description="Helical" evidence="1">
    <location>
        <begin position="165"/>
        <end position="184"/>
    </location>
</feature>
<name>A0A7W2ILQ6_9BURK</name>
<feature type="domain" description="Acyltransferase 3" evidence="2">
    <location>
        <begin position="12"/>
        <end position="358"/>
    </location>
</feature>
<feature type="transmembrane region" description="Helical" evidence="1">
    <location>
        <begin position="239"/>
        <end position="261"/>
    </location>
</feature>
<dbReference type="AlphaFoldDB" id="A0A7W2ILQ6"/>
<dbReference type="RefSeq" id="WP_182154612.1">
    <property type="nucleotide sequence ID" value="NZ_JACEZU010000008.1"/>
</dbReference>
<keyword evidence="4" id="KW-1185">Reference proteome</keyword>
<evidence type="ECO:0000256" key="1">
    <source>
        <dbReference type="SAM" id="Phobius"/>
    </source>
</evidence>
<feature type="transmembrane region" description="Helical" evidence="1">
    <location>
        <begin position="338"/>
        <end position="360"/>
    </location>
</feature>
<dbReference type="EMBL" id="JACEZU010000008">
    <property type="protein sequence ID" value="MBA5688711.1"/>
    <property type="molecule type" value="Genomic_DNA"/>
</dbReference>
<gene>
    <name evidence="3" type="ORF">H3H39_16835</name>
</gene>
<reference evidence="3 4" key="1">
    <citation type="submission" date="2020-07" db="EMBL/GenBank/DDBJ databases">
        <title>Novel species isolated from subtropical streams in China.</title>
        <authorList>
            <person name="Lu H."/>
        </authorList>
    </citation>
    <scope>NUCLEOTIDE SEQUENCE [LARGE SCALE GENOMIC DNA]</scope>
    <source>
        <strain evidence="3 4">LX47W</strain>
    </source>
</reference>
<feature type="transmembrane region" description="Helical" evidence="1">
    <location>
        <begin position="273"/>
        <end position="295"/>
    </location>
</feature>
<evidence type="ECO:0000313" key="4">
    <source>
        <dbReference type="Proteomes" id="UP000573499"/>
    </source>
</evidence>
<dbReference type="PANTHER" id="PTHR23028">
    <property type="entry name" value="ACETYLTRANSFERASE"/>
    <property type="match status" value="1"/>
</dbReference>
<sequence length="393" mass="43399">MMNRHPAAPRIDGLDTLRACAIVLVLMSHYSVVVSHKATFGFLTEMGWMGVDLFFVLSGYLIGNQILAPLARGASFSLPTFFARRLLRTVPNYLVVLALYLLLPSQLGGSQTAPLWRFLTFTQNIGLHFGETFSHSWSLCVEEQFYVILPLAAVLLASRRHALRWGWLALAGAIAAGMVVRGWAWMAHGQNAISNVDFAVHVYYSSFARFDELLPGVAIAMLKNFHGGLYDAILRRGNALLLGGLAALAIMVYLFLNYYQIDDYGFTFSMMTFGYPLLAASFAVLTLAALSPNSLLHRVRIPGAEQLALWSYALYLAHKPIFKLVLEPLGRWQVDTDGPVGIALVMAAAVLVGWLLYRVVETPFMRARARWFPVAAGSGANVRQDQAGQQRVA</sequence>
<keyword evidence="1" id="KW-0812">Transmembrane</keyword>
<evidence type="ECO:0000313" key="3">
    <source>
        <dbReference type="EMBL" id="MBA5688711.1"/>
    </source>
</evidence>
<dbReference type="InterPro" id="IPR050879">
    <property type="entry name" value="Acyltransferase_3"/>
</dbReference>
<keyword evidence="3" id="KW-0808">Transferase</keyword>
<protein>
    <submittedName>
        <fullName evidence="3">Acyltransferase</fullName>
    </submittedName>
</protein>
<evidence type="ECO:0000259" key="2">
    <source>
        <dbReference type="Pfam" id="PF01757"/>
    </source>
</evidence>
<keyword evidence="3" id="KW-0012">Acyltransferase</keyword>
<feature type="transmembrane region" description="Helical" evidence="1">
    <location>
        <begin position="53"/>
        <end position="74"/>
    </location>
</feature>
<dbReference type="GO" id="GO:0009103">
    <property type="term" value="P:lipopolysaccharide biosynthetic process"/>
    <property type="evidence" value="ECO:0007669"/>
    <property type="project" value="TreeGrafter"/>
</dbReference>
<dbReference type="GO" id="GO:0016020">
    <property type="term" value="C:membrane"/>
    <property type="evidence" value="ECO:0007669"/>
    <property type="project" value="TreeGrafter"/>
</dbReference>
<keyword evidence="1" id="KW-1133">Transmembrane helix</keyword>
<comment type="caution">
    <text evidence="3">The sequence shown here is derived from an EMBL/GenBank/DDBJ whole genome shotgun (WGS) entry which is preliminary data.</text>
</comment>
<dbReference type="InterPro" id="IPR002656">
    <property type="entry name" value="Acyl_transf_3_dom"/>
</dbReference>
<organism evidence="3 4">
    <name type="scientific">Rugamonas apoptosis</name>
    <dbReference type="NCBI Taxonomy" id="2758570"/>
    <lineage>
        <taxon>Bacteria</taxon>
        <taxon>Pseudomonadati</taxon>
        <taxon>Pseudomonadota</taxon>
        <taxon>Betaproteobacteria</taxon>
        <taxon>Burkholderiales</taxon>
        <taxon>Oxalobacteraceae</taxon>
        <taxon>Telluria group</taxon>
        <taxon>Rugamonas</taxon>
    </lineage>
</organism>
<keyword evidence="1" id="KW-0472">Membrane</keyword>
<accession>A0A7W2ILQ6</accession>
<feature type="transmembrane region" description="Helical" evidence="1">
    <location>
        <begin position="12"/>
        <end position="33"/>
    </location>
</feature>
<dbReference type="GO" id="GO:0016747">
    <property type="term" value="F:acyltransferase activity, transferring groups other than amino-acyl groups"/>
    <property type="evidence" value="ECO:0007669"/>
    <property type="project" value="InterPro"/>
</dbReference>
<dbReference type="PANTHER" id="PTHR23028:SF53">
    <property type="entry name" value="ACYL_TRANSF_3 DOMAIN-CONTAINING PROTEIN"/>
    <property type="match status" value="1"/>
</dbReference>
<feature type="transmembrane region" description="Helical" evidence="1">
    <location>
        <begin position="86"/>
        <end position="103"/>
    </location>
</feature>